<dbReference type="STRING" id="560819.SAMN05428998_1447"/>
<reference evidence="2 3" key="1">
    <citation type="submission" date="2017-04" db="EMBL/GenBank/DDBJ databases">
        <authorList>
            <person name="Afonso C.L."/>
            <person name="Miller P.J."/>
            <person name="Scott M.A."/>
            <person name="Spackman E."/>
            <person name="Goraichik I."/>
            <person name="Dimitrov K.M."/>
            <person name="Suarez D.L."/>
            <person name="Swayne D.E."/>
        </authorList>
    </citation>
    <scope>NUCLEOTIDE SEQUENCE [LARGE SCALE GENOMIC DNA]</scope>
    <source>
        <strain evidence="2 3">USBA 355</strain>
    </source>
</reference>
<feature type="compositionally biased region" description="Polar residues" evidence="1">
    <location>
        <begin position="98"/>
        <end position="107"/>
    </location>
</feature>
<sequence length="107" mass="11703">MANLKLGKLPDRTPAKITITVGADLNQALRDYATLYRATYGEAESVTELIPFMLEAFLDSDRAFAKARKEGLPETNIDKPARRTRSPRAGDTEAASPAVSSTSQFQE</sequence>
<dbReference type="EMBL" id="FWZX01000044">
    <property type="protein sequence ID" value="SMF81556.1"/>
    <property type="molecule type" value="Genomic_DNA"/>
</dbReference>
<feature type="compositionally biased region" description="Basic and acidic residues" evidence="1">
    <location>
        <begin position="68"/>
        <end position="81"/>
    </location>
</feature>
<evidence type="ECO:0000256" key="1">
    <source>
        <dbReference type="SAM" id="MobiDB-lite"/>
    </source>
</evidence>
<keyword evidence="3" id="KW-1185">Reference proteome</keyword>
<name>A0A1Y6CQ45_9PROT</name>
<dbReference type="RefSeq" id="WP_085126685.1">
    <property type="nucleotide sequence ID" value="NZ_FWZX01000044.1"/>
</dbReference>
<feature type="region of interest" description="Disordered" evidence="1">
    <location>
        <begin position="68"/>
        <end position="107"/>
    </location>
</feature>
<dbReference type="InterPro" id="IPR018733">
    <property type="entry name" value="DUF2274"/>
</dbReference>
<accession>A0A1Y6CQ45</accession>
<dbReference type="Pfam" id="PF10038">
    <property type="entry name" value="DUF2274"/>
    <property type="match status" value="1"/>
</dbReference>
<dbReference type="Proteomes" id="UP000192917">
    <property type="component" value="Unassembled WGS sequence"/>
</dbReference>
<dbReference type="AlphaFoldDB" id="A0A1Y6CQ45"/>
<proteinExistence type="predicted"/>
<protein>
    <recommendedName>
        <fullName evidence="4">DUF2274 domain-containing protein</fullName>
    </recommendedName>
</protein>
<organism evidence="2 3">
    <name type="scientific">Tistlia consotensis USBA 355</name>
    <dbReference type="NCBI Taxonomy" id="560819"/>
    <lineage>
        <taxon>Bacteria</taxon>
        <taxon>Pseudomonadati</taxon>
        <taxon>Pseudomonadota</taxon>
        <taxon>Alphaproteobacteria</taxon>
        <taxon>Rhodospirillales</taxon>
        <taxon>Rhodovibrionaceae</taxon>
        <taxon>Tistlia</taxon>
    </lineage>
</organism>
<gene>
    <name evidence="2" type="ORF">SAMN05428998_1447</name>
</gene>
<evidence type="ECO:0008006" key="4">
    <source>
        <dbReference type="Google" id="ProtNLM"/>
    </source>
</evidence>
<evidence type="ECO:0000313" key="3">
    <source>
        <dbReference type="Proteomes" id="UP000192917"/>
    </source>
</evidence>
<evidence type="ECO:0000313" key="2">
    <source>
        <dbReference type="EMBL" id="SMF81556.1"/>
    </source>
</evidence>